<dbReference type="GO" id="GO:0005737">
    <property type="term" value="C:cytoplasm"/>
    <property type="evidence" value="ECO:0007669"/>
    <property type="project" value="TreeGrafter"/>
</dbReference>
<dbReference type="EMBL" id="AZGZ01000002">
    <property type="protein sequence ID" value="KZZ96981.1"/>
    <property type="molecule type" value="Genomic_DNA"/>
</dbReference>
<evidence type="ECO:0000256" key="1">
    <source>
        <dbReference type="ARBA" id="ARBA00009176"/>
    </source>
</evidence>
<organism evidence="13 14">
    <name type="scientific">Ascosphaera apis ARSEF 7405</name>
    <dbReference type="NCBI Taxonomy" id="392613"/>
    <lineage>
        <taxon>Eukaryota</taxon>
        <taxon>Fungi</taxon>
        <taxon>Dikarya</taxon>
        <taxon>Ascomycota</taxon>
        <taxon>Pezizomycotina</taxon>
        <taxon>Eurotiomycetes</taxon>
        <taxon>Eurotiomycetidae</taxon>
        <taxon>Onygenales</taxon>
        <taxon>Ascosphaeraceae</taxon>
        <taxon>Ascosphaera</taxon>
    </lineage>
</organism>
<protein>
    <recommendedName>
        <fullName evidence="2">non-specific serine/threonine protein kinase</fullName>
        <ecNumber evidence="2">2.7.11.1</ecNumber>
    </recommendedName>
</protein>
<comment type="catalytic activity">
    <reaction evidence="8">
        <text>L-threonyl-[protein] + ATP = O-phospho-L-threonyl-[protein] + ADP + H(+)</text>
        <dbReference type="Rhea" id="RHEA:46608"/>
        <dbReference type="Rhea" id="RHEA-COMP:11060"/>
        <dbReference type="Rhea" id="RHEA-COMP:11605"/>
        <dbReference type="ChEBI" id="CHEBI:15378"/>
        <dbReference type="ChEBI" id="CHEBI:30013"/>
        <dbReference type="ChEBI" id="CHEBI:30616"/>
        <dbReference type="ChEBI" id="CHEBI:61977"/>
        <dbReference type="ChEBI" id="CHEBI:456216"/>
        <dbReference type="EC" id="2.7.11.1"/>
    </reaction>
</comment>
<feature type="compositionally biased region" description="Low complexity" evidence="10">
    <location>
        <begin position="727"/>
        <end position="743"/>
    </location>
</feature>
<feature type="compositionally biased region" description="Low complexity" evidence="10">
    <location>
        <begin position="1361"/>
        <end position="1386"/>
    </location>
</feature>
<dbReference type="PROSITE" id="PS00108">
    <property type="entry name" value="PROTEIN_KINASE_ST"/>
    <property type="match status" value="1"/>
</dbReference>
<dbReference type="Pfam" id="PF00069">
    <property type="entry name" value="Pkinase"/>
    <property type="match status" value="1"/>
</dbReference>
<dbReference type="InterPro" id="IPR001910">
    <property type="entry name" value="Inosine/uridine_hydrolase_dom"/>
</dbReference>
<dbReference type="SUPFAM" id="SSF56112">
    <property type="entry name" value="Protein kinase-like (PK-like)"/>
    <property type="match status" value="1"/>
</dbReference>
<feature type="domain" description="Protein kinase" evidence="12">
    <location>
        <begin position="555"/>
        <end position="1010"/>
    </location>
</feature>
<evidence type="ECO:0000256" key="2">
    <source>
        <dbReference type="ARBA" id="ARBA00012513"/>
    </source>
</evidence>
<evidence type="ECO:0000256" key="9">
    <source>
        <dbReference type="ARBA" id="ARBA00048679"/>
    </source>
</evidence>
<keyword evidence="11" id="KW-0732">Signal</keyword>
<dbReference type="GO" id="GO:0004674">
    <property type="term" value="F:protein serine/threonine kinase activity"/>
    <property type="evidence" value="ECO:0007669"/>
    <property type="project" value="UniProtKB-KW"/>
</dbReference>
<feature type="compositionally biased region" description="Acidic residues" evidence="10">
    <location>
        <begin position="1449"/>
        <end position="1459"/>
    </location>
</feature>
<dbReference type="PANTHER" id="PTHR24343">
    <property type="entry name" value="SERINE/THREONINE KINASE"/>
    <property type="match status" value="1"/>
</dbReference>
<dbReference type="EC" id="2.7.11.1" evidence="2"/>
<feature type="compositionally biased region" description="Basic and acidic residues" evidence="10">
    <location>
        <begin position="955"/>
        <end position="971"/>
    </location>
</feature>
<keyword evidence="3" id="KW-0723">Serine/threonine-protein kinase</keyword>
<reference evidence="13 14" key="1">
    <citation type="journal article" date="2016" name="Genome Biol. Evol.">
        <title>Divergent and convergent evolution of fungal pathogenicity.</title>
        <authorList>
            <person name="Shang Y."/>
            <person name="Xiao G."/>
            <person name="Zheng P."/>
            <person name="Cen K."/>
            <person name="Zhan S."/>
            <person name="Wang C."/>
        </authorList>
    </citation>
    <scope>NUCLEOTIDE SEQUENCE [LARGE SCALE GENOMIC DNA]</scope>
    <source>
        <strain evidence="13 14">ARSEF 7405</strain>
    </source>
</reference>
<dbReference type="SUPFAM" id="SSF53590">
    <property type="entry name" value="Nucleoside hydrolase"/>
    <property type="match status" value="1"/>
</dbReference>
<feature type="region of interest" description="Disordered" evidence="10">
    <location>
        <begin position="684"/>
        <end position="743"/>
    </location>
</feature>
<proteinExistence type="inferred from homology"/>
<dbReference type="InterPro" id="IPR000719">
    <property type="entry name" value="Prot_kinase_dom"/>
</dbReference>
<feature type="compositionally biased region" description="Low complexity" evidence="10">
    <location>
        <begin position="469"/>
        <end position="481"/>
    </location>
</feature>
<evidence type="ECO:0000256" key="3">
    <source>
        <dbReference type="ARBA" id="ARBA00022527"/>
    </source>
</evidence>
<keyword evidence="5" id="KW-0547">Nucleotide-binding</keyword>
<feature type="compositionally biased region" description="Low complexity" evidence="10">
    <location>
        <begin position="374"/>
        <end position="385"/>
    </location>
</feature>
<evidence type="ECO:0000256" key="5">
    <source>
        <dbReference type="ARBA" id="ARBA00022741"/>
    </source>
</evidence>
<feature type="compositionally biased region" description="Acidic residues" evidence="10">
    <location>
        <begin position="1159"/>
        <end position="1169"/>
    </location>
</feature>
<dbReference type="VEuPathDB" id="FungiDB:AAP_00624"/>
<dbReference type="SMART" id="SM00220">
    <property type="entry name" value="S_TKc"/>
    <property type="match status" value="1"/>
</dbReference>
<dbReference type="OrthoDB" id="432381at2759"/>
<dbReference type="InterPro" id="IPR036452">
    <property type="entry name" value="Ribo_hydro-like"/>
</dbReference>
<dbReference type="GO" id="GO:0016799">
    <property type="term" value="F:hydrolase activity, hydrolyzing N-glycosyl compounds"/>
    <property type="evidence" value="ECO:0007669"/>
    <property type="project" value="InterPro"/>
</dbReference>
<dbReference type="Proteomes" id="UP000242877">
    <property type="component" value="Unassembled WGS sequence"/>
</dbReference>
<comment type="similarity">
    <text evidence="1">Belongs to the IUNH family.</text>
</comment>
<evidence type="ECO:0000256" key="6">
    <source>
        <dbReference type="ARBA" id="ARBA00022777"/>
    </source>
</evidence>
<dbReference type="PANTHER" id="PTHR24343:SF330">
    <property type="entry name" value="SNF1-ACTIVATING KINASE 1"/>
    <property type="match status" value="1"/>
</dbReference>
<feature type="region of interest" description="Disordered" evidence="10">
    <location>
        <begin position="1433"/>
        <end position="1476"/>
    </location>
</feature>
<dbReference type="GO" id="GO:0005524">
    <property type="term" value="F:ATP binding"/>
    <property type="evidence" value="ECO:0007669"/>
    <property type="project" value="UniProtKB-KW"/>
</dbReference>
<feature type="region of interest" description="Disordered" evidence="10">
    <location>
        <begin position="374"/>
        <end position="451"/>
    </location>
</feature>
<feature type="compositionally biased region" description="Basic residues" evidence="10">
    <location>
        <begin position="687"/>
        <end position="702"/>
    </location>
</feature>
<feature type="compositionally biased region" description="Low complexity" evidence="10">
    <location>
        <begin position="414"/>
        <end position="441"/>
    </location>
</feature>
<dbReference type="PROSITE" id="PS50011">
    <property type="entry name" value="PROTEIN_KINASE_DOM"/>
    <property type="match status" value="1"/>
</dbReference>
<feature type="compositionally biased region" description="Polar residues" evidence="10">
    <location>
        <begin position="1193"/>
        <end position="1213"/>
    </location>
</feature>
<name>A0A168CT50_9EURO</name>
<evidence type="ECO:0000313" key="13">
    <source>
        <dbReference type="EMBL" id="KZZ96981.1"/>
    </source>
</evidence>
<feature type="chain" id="PRO_5012655815" description="non-specific serine/threonine protein kinase" evidence="11">
    <location>
        <begin position="16"/>
        <end position="1476"/>
    </location>
</feature>
<evidence type="ECO:0000256" key="8">
    <source>
        <dbReference type="ARBA" id="ARBA00047899"/>
    </source>
</evidence>
<dbReference type="Gene3D" id="3.90.245.10">
    <property type="entry name" value="Ribonucleoside hydrolase-like"/>
    <property type="match status" value="1"/>
</dbReference>
<evidence type="ECO:0000256" key="11">
    <source>
        <dbReference type="SAM" id="SignalP"/>
    </source>
</evidence>
<feature type="compositionally biased region" description="Basic and acidic residues" evidence="10">
    <location>
        <begin position="300"/>
        <end position="315"/>
    </location>
</feature>
<feature type="region of interest" description="Disordered" evidence="10">
    <location>
        <begin position="465"/>
        <end position="545"/>
    </location>
</feature>
<dbReference type="FunFam" id="1.10.510.10:FF:000614">
    <property type="entry name" value="Serine/threonine protein kinase, putative"/>
    <property type="match status" value="1"/>
</dbReference>
<dbReference type="Gene3D" id="1.10.510.10">
    <property type="entry name" value="Transferase(Phosphotransferase) domain 1"/>
    <property type="match status" value="1"/>
</dbReference>
<evidence type="ECO:0000259" key="12">
    <source>
        <dbReference type="PROSITE" id="PS50011"/>
    </source>
</evidence>
<keyword evidence="14" id="KW-1185">Reference proteome</keyword>
<dbReference type="Gene3D" id="3.30.200.20">
    <property type="entry name" value="Phosphorylase Kinase, domain 1"/>
    <property type="match status" value="1"/>
</dbReference>
<keyword evidence="6 13" id="KW-0418">Kinase</keyword>
<feature type="compositionally biased region" description="Basic and acidic residues" evidence="10">
    <location>
        <begin position="1138"/>
        <end position="1147"/>
    </location>
</feature>
<feature type="signal peptide" evidence="11">
    <location>
        <begin position="1"/>
        <end position="15"/>
    </location>
</feature>
<dbReference type="Pfam" id="PF01156">
    <property type="entry name" value="IU_nuc_hydro"/>
    <property type="match status" value="1"/>
</dbReference>
<accession>A0A168CT50</accession>
<evidence type="ECO:0000256" key="10">
    <source>
        <dbReference type="SAM" id="MobiDB-lite"/>
    </source>
</evidence>
<keyword evidence="4" id="KW-0808">Transferase</keyword>
<gene>
    <name evidence="13" type="ORF">AAP_00624</name>
</gene>
<dbReference type="InterPro" id="IPR011009">
    <property type="entry name" value="Kinase-like_dom_sf"/>
</dbReference>
<evidence type="ECO:0000256" key="4">
    <source>
        <dbReference type="ARBA" id="ARBA00022679"/>
    </source>
</evidence>
<comment type="caution">
    <text evidence="13">The sequence shown here is derived from an EMBL/GenBank/DDBJ whole genome shotgun (WGS) entry which is preliminary data.</text>
</comment>
<keyword evidence="7" id="KW-0067">ATP-binding</keyword>
<feature type="compositionally biased region" description="Polar residues" evidence="10">
    <location>
        <begin position="1081"/>
        <end position="1102"/>
    </location>
</feature>
<feature type="region of interest" description="Disordered" evidence="10">
    <location>
        <begin position="300"/>
        <end position="349"/>
    </location>
</feature>
<comment type="catalytic activity">
    <reaction evidence="9">
        <text>L-seryl-[protein] + ATP = O-phospho-L-seryl-[protein] + ADP + H(+)</text>
        <dbReference type="Rhea" id="RHEA:17989"/>
        <dbReference type="Rhea" id="RHEA-COMP:9863"/>
        <dbReference type="Rhea" id="RHEA-COMP:11604"/>
        <dbReference type="ChEBI" id="CHEBI:15378"/>
        <dbReference type="ChEBI" id="CHEBI:29999"/>
        <dbReference type="ChEBI" id="CHEBI:30616"/>
        <dbReference type="ChEBI" id="CHEBI:83421"/>
        <dbReference type="ChEBI" id="CHEBI:456216"/>
        <dbReference type="EC" id="2.7.11.1"/>
    </reaction>
</comment>
<feature type="region of interest" description="Disordered" evidence="10">
    <location>
        <begin position="1075"/>
        <end position="1238"/>
    </location>
</feature>
<evidence type="ECO:0000313" key="14">
    <source>
        <dbReference type="Proteomes" id="UP000242877"/>
    </source>
</evidence>
<feature type="region of interest" description="Disordered" evidence="10">
    <location>
        <begin position="943"/>
        <end position="971"/>
    </location>
</feature>
<feature type="region of interest" description="Disordered" evidence="10">
    <location>
        <begin position="1347"/>
        <end position="1413"/>
    </location>
</feature>
<dbReference type="InterPro" id="IPR008271">
    <property type="entry name" value="Ser/Thr_kinase_AS"/>
</dbReference>
<feature type="compositionally biased region" description="Polar residues" evidence="10">
    <location>
        <begin position="517"/>
        <end position="538"/>
    </location>
</feature>
<evidence type="ECO:0000256" key="7">
    <source>
        <dbReference type="ARBA" id="ARBA00022840"/>
    </source>
</evidence>
<sequence length="1476" mass="162934">MRFLALTSLLALASASPIAARNKTESRYAIMDNDWSGAASFVPLLMTLKAGVEVLGLVSDTANTWSRQCAYHAQAILEVGGLEKCIDVYEGATWPLLNTPERFRLWSELHGKLPWEGAFAPYNKTLEDEGNDPTSGSDPMRLVKPAFKEGFPKGKPNNSTTAAQFMIDSVRKYPGQVSIYSAGALTNIALAVRLDPEFASLAKELVIMGGYVDLNMLEVTGSVMLADLQSDINLMIDPESSKIALNADFPEIIVAGNVANQVMSTQSFLNQADKYNTTYGKLFHDYYDPGLSDAELELEHERECEHEHGHEHGHSDPLPPSSAQLRAQADDHGDHSDDDNYSNNSNANNIMSSDHAAAATAAVAAPSFLDCEVSSRSSTPISSPIAAETTAHSPHDHSYFSSVSQAAPASDTMPSFSSTEATSPPSSPIRSSVRSGIRGSRFAPSIRNASPVTSTSLAHQVLWQPPVRSPSTGPPSSLHSLSLHRDDRPHYPDQSFAALQVQDRPSHNVPPWLRGQAPSQHQAAESTRSLATAGSSSGRPAPGLFVDQPIRLNIINDDRRPPSSSFYPSFIPEPKETHTVAVDIDEQTGNKLINEYEIIGELGRGEHGKARHPNVVSLLEVIDDSNQQKAYIVLEYVENGEIIWRRKGVEEIVIVDKKRLDREKRGVADTQSFIAESQQFVESARRQREKLKRERRARRKEGKGKPANHYGWSLEHGGDTDEELSDDLSSVSSGEPVSSTSPSEWLDAMQNNRYFSDFMQLGKQERSGFFDPNMIDEPDDLSYVPCLTMRQIRSAFQDAVLGLEYLHYQGIIHRDIKPANLLVSKHKRIKISDFGVSYLGKPIRDDEDDTYESGSNATELDDARELSKTVGTPAFYAPELCYTGPEFGDEPYVPPKITGAIDIWSLGVTLYAMVFGRLPFTYDEHSLFHNIVHTPVFIPTKRLVPVEPKPPPRSGHHDKSSSPPRPDIRADDELVYEAVDEELRDIIKRLLAKDPTERITIKEIKQHPWVLRDIERPERWLADTDPARQGGGRKIEVSNEEVTQAVTKVPFIQRVKSNVAKLGNTIFGRASRTKIQDAAEGSSQIVDSASGSDISRCSSNFTLPGRLGPRTGKDTTKSGGEPHPLSDHVSASAVDNDQGCHNDDGRGDGSGVGHGDNNNDYDDDDEDDGAVFFGGGSWADQEEQQQQRHRQSPIPQYDSSWRLSTASRSQTLPLRSGRSPDRYRQQQPWNRRSRRQPSLRYDEYGSFSAQKSPLSSFSGTTSPFMMRNAQPANFDTESLCARINETLVNPDDSRETSLLKQRQFQREYFHPSLANSHVDIHNRQSAGSYSSHDSDWAPHPDMIPEAGTSYVYNPNPDPFTRSRSPSAARPVSSSSASHRTGTSGTSLIIPDPSMTSHASSIEGPGRRVRVHVPVPDRDEPLIYGRYVPAAARKQGLPAMPQEPSSESSSAEEESDDEDGLLYLGRVPRPSKIQLKK</sequence>